<feature type="non-terminal residue" evidence="5">
    <location>
        <position position="1"/>
    </location>
</feature>
<dbReference type="GO" id="GO:0043041">
    <property type="term" value="P:amino acid activation for nonribosomal peptide biosynthetic process"/>
    <property type="evidence" value="ECO:0007669"/>
    <property type="project" value="TreeGrafter"/>
</dbReference>
<name>A0A6A6XBD6_9PLEO</name>
<evidence type="ECO:0000313" key="5">
    <source>
        <dbReference type="EMBL" id="KAF2793474.1"/>
    </source>
</evidence>
<organism evidence="5 6">
    <name type="scientific">Melanomma pulvis-pyrius CBS 109.77</name>
    <dbReference type="NCBI Taxonomy" id="1314802"/>
    <lineage>
        <taxon>Eukaryota</taxon>
        <taxon>Fungi</taxon>
        <taxon>Dikarya</taxon>
        <taxon>Ascomycota</taxon>
        <taxon>Pezizomycotina</taxon>
        <taxon>Dothideomycetes</taxon>
        <taxon>Pleosporomycetidae</taxon>
        <taxon>Pleosporales</taxon>
        <taxon>Melanommataceae</taxon>
        <taxon>Melanomma</taxon>
    </lineage>
</organism>
<dbReference type="GO" id="GO:0016874">
    <property type="term" value="F:ligase activity"/>
    <property type="evidence" value="ECO:0007669"/>
    <property type="project" value="UniProtKB-KW"/>
</dbReference>
<dbReference type="PANTHER" id="PTHR45527:SF12">
    <property type="entry name" value="NONRIBOSOMAL PEPTIDE SYNTHETASE IVOA"/>
    <property type="match status" value="1"/>
</dbReference>
<dbReference type="InterPro" id="IPR042099">
    <property type="entry name" value="ANL_N_sf"/>
</dbReference>
<sequence length="487" mass="53128">QCNIRLLVKVLRSGVSVFLEYRNSFIPTEHARNIASTVDIILSGVLTSSDVLLREATLLSDRNRSQIQKWNSTSLNHVQTTIHDTIADSIKKFPTQEAICSWDGILTYQELGHRAARLASYLIGMGVGPEVVVPLCFDKSKWNIVAMLGVMIAGGAFLPLDPAAPKERIQHLANATSAEMILCSRTHAESLENIVGTIIAIDEEFLDSLPTEFKLPESRAESHNLAYIIPTSGTTGQPKLTLLEHGNYCTGAKGHVSGLLMDTIEPIRALQFAAHSFDASIVELLTPLMIGGTVCIPDEHTRLNDIAKVINDMRVTWASLTPTFVRFLHPSMVPTLTTIGLVGEAMSQANLDTWTQINLINGYGPSECAVAAVLNTKMTAHSDAKNIGFAISSHAWVVNPNNYHELLPIGCVGELLIEGHIVGRGYLNDDLKTSQAFIHNVAWAGDRQFRGYLTGDLVVQNPDGSLNIIGRKDSQVVSKAPYCDTTR</sequence>
<reference evidence="5" key="1">
    <citation type="journal article" date="2020" name="Stud. Mycol.">
        <title>101 Dothideomycetes genomes: a test case for predicting lifestyles and emergence of pathogens.</title>
        <authorList>
            <person name="Haridas S."/>
            <person name="Albert R."/>
            <person name="Binder M."/>
            <person name="Bloem J."/>
            <person name="Labutti K."/>
            <person name="Salamov A."/>
            <person name="Andreopoulos B."/>
            <person name="Baker S."/>
            <person name="Barry K."/>
            <person name="Bills G."/>
            <person name="Bluhm B."/>
            <person name="Cannon C."/>
            <person name="Castanera R."/>
            <person name="Culley D."/>
            <person name="Daum C."/>
            <person name="Ezra D."/>
            <person name="Gonzalez J."/>
            <person name="Henrissat B."/>
            <person name="Kuo A."/>
            <person name="Liang C."/>
            <person name="Lipzen A."/>
            <person name="Lutzoni F."/>
            <person name="Magnuson J."/>
            <person name="Mondo S."/>
            <person name="Nolan M."/>
            <person name="Ohm R."/>
            <person name="Pangilinan J."/>
            <person name="Park H.-J."/>
            <person name="Ramirez L."/>
            <person name="Alfaro M."/>
            <person name="Sun H."/>
            <person name="Tritt A."/>
            <person name="Yoshinaga Y."/>
            <person name="Zwiers L.-H."/>
            <person name="Turgeon B."/>
            <person name="Goodwin S."/>
            <person name="Spatafora J."/>
            <person name="Crous P."/>
            <person name="Grigoriev I."/>
        </authorList>
    </citation>
    <scope>NUCLEOTIDE SEQUENCE</scope>
    <source>
        <strain evidence="5">CBS 109.77</strain>
    </source>
</reference>
<accession>A0A6A6XBD6</accession>
<keyword evidence="6" id="KW-1185">Reference proteome</keyword>
<evidence type="ECO:0000259" key="4">
    <source>
        <dbReference type="Pfam" id="PF00501"/>
    </source>
</evidence>
<evidence type="ECO:0000313" key="6">
    <source>
        <dbReference type="Proteomes" id="UP000799757"/>
    </source>
</evidence>
<keyword evidence="2" id="KW-0597">Phosphoprotein</keyword>
<keyword evidence="3" id="KW-0436">Ligase</keyword>
<dbReference type="GO" id="GO:0005737">
    <property type="term" value="C:cytoplasm"/>
    <property type="evidence" value="ECO:0007669"/>
    <property type="project" value="TreeGrafter"/>
</dbReference>
<dbReference type="InterPro" id="IPR000873">
    <property type="entry name" value="AMP-dep_synth/lig_dom"/>
</dbReference>
<feature type="domain" description="AMP-dependent synthetase/ligase" evidence="4">
    <location>
        <begin position="88"/>
        <end position="427"/>
    </location>
</feature>
<evidence type="ECO:0000256" key="2">
    <source>
        <dbReference type="ARBA" id="ARBA00022553"/>
    </source>
</evidence>
<dbReference type="PROSITE" id="PS00455">
    <property type="entry name" value="AMP_BINDING"/>
    <property type="match status" value="1"/>
</dbReference>
<evidence type="ECO:0000256" key="3">
    <source>
        <dbReference type="ARBA" id="ARBA00022598"/>
    </source>
</evidence>
<dbReference type="InterPro" id="IPR020845">
    <property type="entry name" value="AMP-binding_CS"/>
</dbReference>
<dbReference type="OrthoDB" id="416786at2759"/>
<dbReference type="EMBL" id="MU001926">
    <property type="protein sequence ID" value="KAF2793474.1"/>
    <property type="molecule type" value="Genomic_DNA"/>
</dbReference>
<dbReference type="Proteomes" id="UP000799757">
    <property type="component" value="Unassembled WGS sequence"/>
</dbReference>
<dbReference type="AlphaFoldDB" id="A0A6A6XBD6"/>
<dbReference type="CDD" id="cd05918">
    <property type="entry name" value="A_NRPS_SidN3_like"/>
    <property type="match status" value="1"/>
</dbReference>
<evidence type="ECO:0000256" key="1">
    <source>
        <dbReference type="ARBA" id="ARBA00022450"/>
    </source>
</evidence>
<dbReference type="SUPFAM" id="SSF56801">
    <property type="entry name" value="Acetyl-CoA synthetase-like"/>
    <property type="match status" value="1"/>
</dbReference>
<protein>
    <submittedName>
        <fullName evidence="5">Acetyl-CoA synthetase-like protein</fullName>
    </submittedName>
</protein>
<gene>
    <name evidence="5" type="ORF">K505DRAFT_244331</name>
</gene>
<dbReference type="FunFam" id="3.40.50.12780:FF:000014">
    <property type="entry name" value="Nonribosomal peptide synthetase 1"/>
    <property type="match status" value="1"/>
</dbReference>
<keyword evidence="1" id="KW-0596">Phosphopantetheine</keyword>
<dbReference type="GO" id="GO:0031177">
    <property type="term" value="F:phosphopantetheine binding"/>
    <property type="evidence" value="ECO:0007669"/>
    <property type="project" value="TreeGrafter"/>
</dbReference>
<dbReference type="Gene3D" id="3.40.50.12780">
    <property type="entry name" value="N-terminal domain of ligase-like"/>
    <property type="match status" value="1"/>
</dbReference>
<dbReference type="GO" id="GO:0044550">
    <property type="term" value="P:secondary metabolite biosynthetic process"/>
    <property type="evidence" value="ECO:0007669"/>
    <property type="project" value="TreeGrafter"/>
</dbReference>
<dbReference type="PANTHER" id="PTHR45527">
    <property type="entry name" value="NONRIBOSOMAL PEPTIDE SYNTHETASE"/>
    <property type="match status" value="1"/>
</dbReference>
<dbReference type="Pfam" id="PF00501">
    <property type="entry name" value="AMP-binding"/>
    <property type="match status" value="1"/>
</dbReference>
<proteinExistence type="predicted"/>